<evidence type="ECO:0000259" key="1">
    <source>
        <dbReference type="Pfam" id="PF00535"/>
    </source>
</evidence>
<dbReference type="CDD" id="cd00761">
    <property type="entry name" value="Glyco_tranf_GTA_type"/>
    <property type="match status" value="1"/>
</dbReference>
<gene>
    <name evidence="2" type="ORF">C943_01568</name>
</gene>
<protein>
    <submittedName>
        <fullName evidence="2">RfbQ</fullName>
    </submittedName>
</protein>
<dbReference type="EMBL" id="AMZY02000014">
    <property type="protein sequence ID" value="EMS32305.1"/>
    <property type="molecule type" value="Genomic_DNA"/>
</dbReference>
<dbReference type="InParanoid" id="M7X4B5"/>
<comment type="caution">
    <text evidence="2">The sequence shown here is derived from an EMBL/GenBank/DDBJ whole genome shotgun (WGS) entry which is preliminary data.</text>
</comment>
<dbReference type="SUPFAM" id="SSF53448">
    <property type="entry name" value="Nucleotide-diphospho-sugar transferases"/>
    <property type="match status" value="1"/>
</dbReference>
<name>M7X4B5_9BACT</name>
<keyword evidence="3" id="KW-1185">Reference proteome</keyword>
<evidence type="ECO:0000313" key="2">
    <source>
        <dbReference type="EMBL" id="EMS32305.1"/>
    </source>
</evidence>
<dbReference type="PANTHER" id="PTHR43646">
    <property type="entry name" value="GLYCOSYLTRANSFERASE"/>
    <property type="match status" value="1"/>
</dbReference>
<proteinExistence type="predicted"/>
<dbReference type="RefSeq" id="WP_008629563.1">
    <property type="nucleotide sequence ID" value="NZ_AMZY02000014.1"/>
</dbReference>
<dbReference type="Pfam" id="PF00535">
    <property type="entry name" value="Glycos_transf_2"/>
    <property type="match status" value="1"/>
</dbReference>
<feature type="domain" description="Glycosyltransferase 2-like" evidence="1">
    <location>
        <begin position="6"/>
        <end position="114"/>
    </location>
</feature>
<reference evidence="2" key="1">
    <citation type="submission" date="2013-01" db="EMBL/GenBank/DDBJ databases">
        <title>Genome assembly of Mariniradius saccharolyticus AK6.</title>
        <authorList>
            <person name="Vaidya B."/>
            <person name="Khatri I."/>
            <person name="Tanuku N.R.S."/>
            <person name="Subramanian S."/>
            <person name="Pinnaka A."/>
        </authorList>
    </citation>
    <scope>NUCLEOTIDE SEQUENCE [LARGE SCALE GENOMIC DNA]</scope>
    <source>
        <strain evidence="2">AK6</strain>
    </source>
</reference>
<dbReference type="STRING" id="1239962.C943_01568"/>
<dbReference type="Proteomes" id="UP000010953">
    <property type="component" value="Unassembled WGS sequence"/>
</dbReference>
<sequence length="293" mass="32929">MSLIFSIIVPTFRDGQRLVLLLESLRKQSVSKGDWEVIVVNNDPSAELTLPKALLSSINLKIIDEAKPGSYAARNKGILAANGSIFAFTDSDCLPADDWLAVAFDHFSKEENQGTGILTGPVPLFYKDPKSLSDAEIYEKYTGFTTEAYAKEGHAITANWFSPASVIKEFGGFNAQLKSNGDSELSGQISRKYKVVYLPSLIVNHPARYRTEELVNKYKRLIGGTYARRFAGRKFAFLKHVLDFGFRRYRFWLKRFFRIPFAESIALLRVCNAINLGVLQEYFSLIGGGDTRR</sequence>
<dbReference type="InterPro" id="IPR001173">
    <property type="entry name" value="Glyco_trans_2-like"/>
</dbReference>
<accession>M7X4B5</accession>
<dbReference type="AlphaFoldDB" id="M7X4B5"/>
<organism evidence="2 3">
    <name type="scientific">Mariniradius saccharolyticus AK6</name>
    <dbReference type="NCBI Taxonomy" id="1239962"/>
    <lineage>
        <taxon>Bacteria</taxon>
        <taxon>Pseudomonadati</taxon>
        <taxon>Bacteroidota</taxon>
        <taxon>Cytophagia</taxon>
        <taxon>Cytophagales</taxon>
        <taxon>Cyclobacteriaceae</taxon>
        <taxon>Mariniradius</taxon>
    </lineage>
</organism>
<evidence type="ECO:0000313" key="3">
    <source>
        <dbReference type="Proteomes" id="UP000010953"/>
    </source>
</evidence>
<dbReference type="Gene3D" id="3.90.550.10">
    <property type="entry name" value="Spore Coat Polysaccharide Biosynthesis Protein SpsA, Chain A"/>
    <property type="match status" value="1"/>
</dbReference>
<dbReference type="PANTHER" id="PTHR43646:SF6">
    <property type="entry name" value="PRE-MYCOFACTOCIN GLYCOSYLTRANSFERASE"/>
    <property type="match status" value="1"/>
</dbReference>
<dbReference type="InterPro" id="IPR029044">
    <property type="entry name" value="Nucleotide-diphossugar_trans"/>
</dbReference>
<dbReference type="eggNOG" id="COG1216">
    <property type="taxonomic scope" value="Bacteria"/>
</dbReference>